<keyword evidence="2" id="KW-1185">Reference proteome</keyword>
<reference evidence="3" key="1">
    <citation type="submission" date="2022-11" db="UniProtKB">
        <authorList>
            <consortium name="WormBaseParasite"/>
        </authorList>
    </citation>
    <scope>IDENTIFICATION</scope>
</reference>
<organism evidence="2 3">
    <name type="scientific">Romanomermis culicivorax</name>
    <name type="common">Nematode worm</name>
    <dbReference type="NCBI Taxonomy" id="13658"/>
    <lineage>
        <taxon>Eukaryota</taxon>
        <taxon>Metazoa</taxon>
        <taxon>Ecdysozoa</taxon>
        <taxon>Nematoda</taxon>
        <taxon>Enoplea</taxon>
        <taxon>Dorylaimia</taxon>
        <taxon>Mermithida</taxon>
        <taxon>Mermithoidea</taxon>
        <taxon>Mermithidae</taxon>
        <taxon>Romanomermis</taxon>
    </lineage>
</organism>
<proteinExistence type="predicted"/>
<dbReference type="WBParaSite" id="nRc.2.0.1.t01168-RA">
    <property type="protein sequence ID" value="nRc.2.0.1.t01168-RA"/>
    <property type="gene ID" value="nRc.2.0.1.g01168"/>
</dbReference>
<protein>
    <submittedName>
        <fullName evidence="3">Uncharacterized protein</fullName>
    </submittedName>
</protein>
<dbReference type="AlphaFoldDB" id="A0A915HHQ8"/>
<accession>A0A915HHQ8</accession>
<evidence type="ECO:0000256" key="1">
    <source>
        <dbReference type="SAM" id="MobiDB-lite"/>
    </source>
</evidence>
<evidence type="ECO:0000313" key="3">
    <source>
        <dbReference type="WBParaSite" id="nRc.2.0.1.t01168-RA"/>
    </source>
</evidence>
<evidence type="ECO:0000313" key="2">
    <source>
        <dbReference type="Proteomes" id="UP000887565"/>
    </source>
</evidence>
<dbReference type="Proteomes" id="UP000887565">
    <property type="component" value="Unplaced"/>
</dbReference>
<feature type="region of interest" description="Disordered" evidence="1">
    <location>
        <begin position="35"/>
        <end position="56"/>
    </location>
</feature>
<name>A0A915HHQ8_ROMCU</name>
<sequence>MKISGVPKVTNADDKFRTKSVLPFKVRLRSIATRPEGRARSHVGGHEAPVPLSTGTLCNKPTARNLELSELSSKRLRPVKEYTPFGSIKAALEERRLYFSFLLLSISRHSSSSLASKLGELINFRKENPALITRLLMQTLHLL</sequence>